<reference evidence="2" key="1">
    <citation type="journal article" date="2022" name="bioRxiv">
        <title>Sequencing and chromosome-scale assembly of the giantPleurodeles waltlgenome.</title>
        <authorList>
            <person name="Brown T."/>
            <person name="Elewa A."/>
            <person name="Iarovenko S."/>
            <person name="Subramanian E."/>
            <person name="Araus A.J."/>
            <person name="Petzold A."/>
            <person name="Susuki M."/>
            <person name="Suzuki K.-i.T."/>
            <person name="Hayashi T."/>
            <person name="Toyoda A."/>
            <person name="Oliveira C."/>
            <person name="Osipova E."/>
            <person name="Leigh N.D."/>
            <person name="Simon A."/>
            <person name="Yun M.H."/>
        </authorList>
    </citation>
    <scope>NUCLEOTIDE SEQUENCE</scope>
    <source>
        <strain evidence="2">20211129_DDA</strain>
        <tissue evidence="2">Liver</tissue>
    </source>
</reference>
<comment type="caution">
    <text evidence="2">The sequence shown here is derived from an EMBL/GenBank/DDBJ whole genome shotgun (WGS) entry which is preliminary data.</text>
</comment>
<protein>
    <submittedName>
        <fullName evidence="2">Uncharacterized protein</fullName>
    </submittedName>
</protein>
<evidence type="ECO:0000313" key="2">
    <source>
        <dbReference type="EMBL" id="KAJ1182135.1"/>
    </source>
</evidence>
<accession>A0AAV7U024</accession>
<gene>
    <name evidence="2" type="ORF">NDU88_007330</name>
</gene>
<evidence type="ECO:0000313" key="3">
    <source>
        <dbReference type="Proteomes" id="UP001066276"/>
    </source>
</evidence>
<dbReference type="EMBL" id="JANPWB010000006">
    <property type="protein sequence ID" value="KAJ1182135.1"/>
    <property type="molecule type" value="Genomic_DNA"/>
</dbReference>
<organism evidence="2 3">
    <name type="scientific">Pleurodeles waltl</name>
    <name type="common">Iberian ribbed newt</name>
    <dbReference type="NCBI Taxonomy" id="8319"/>
    <lineage>
        <taxon>Eukaryota</taxon>
        <taxon>Metazoa</taxon>
        <taxon>Chordata</taxon>
        <taxon>Craniata</taxon>
        <taxon>Vertebrata</taxon>
        <taxon>Euteleostomi</taxon>
        <taxon>Amphibia</taxon>
        <taxon>Batrachia</taxon>
        <taxon>Caudata</taxon>
        <taxon>Salamandroidea</taxon>
        <taxon>Salamandridae</taxon>
        <taxon>Pleurodelinae</taxon>
        <taxon>Pleurodeles</taxon>
    </lineage>
</organism>
<sequence length="248" mass="25910">MRTLCTGRGPIGLGCQNGCRSRAASAELMLSRLPLGGGAAPACERGCWWPGPPPRPYLAAPAAGAAAIEPFRGEDPLGLIRGGEVAVGRTCTRGRSPPGPLNEASGTPGSRGEPGARAQRTERNNVFKRKEQGEREEQDKKGGPITERGAWRLGLPPGSQARWGLLQSAIAVWSEPTGWGRGPPGPHRVAQPQHSQCASVDFSRGDQRPGRGKSGPIEESSGPGCVEVRIPGRSAFLPLAGLLAGGRR</sequence>
<feature type="compositionally biased region" description="Basic and acidic residues" evidence="1">
    <location>
        <begin position="119"/>
        <end position="142"/>
    </location>
</feature>
<name>A0AAV7U024_PLEWA</name>
<proteinExistence type="predicted"/>
<dbReference type="AlphaFoldDB" id="A0AAV7U024"/>
<evidence type="ECO:0000256" key="1">
    <source>
        <dbReference type="SAM" id="MobiDB-lite"/>
    </source>
</evidence>
<feature type="region of interest" description="Disordered" evidence="1">
    <location>
        <begin position="89"/>
        <end position="156"/>
    </location>
</feature>
<keyword evidence="3" id="KW-1185">Reference proteome</keyword>
<feature type="region of interest" description="Disordered" evidence="1">
    <location>
        <begin position="176"/>
        <end position="226"/>
    </location>
</feature>
<dbReference type="Proteomes" id="UP001066276">
    <property type="component" value="Chromosome 3_2"/>
</dbReference>